<dbReference type="InterPro" id="IPR007111">
    <property type="entry name" value="NACHT_NTPase"/>
</dbReference>
<evidence type="ECO:0000256" key="1">
    <source>
        <dbReference type="SAM" id="MobiDB-lite"/>
    </source>
</evidence>
<dbReference type="InterPro" id="IPR027417">
    <property type="entry name" value="P-loop_NTPase"/>
</dbReference>
<feature type="region of interest" description="Disordered" evidence="1">
    <location>
        <begin position="1118"/>
        <end position="1142"/>
    </location>
</feature>
<proteinExistence type="predicted"/>
<evidence type="ECO:0000259" key="2">
    <source>
        <dbReference type="PROSITE" id="PS50837"/>
    </source>
</evidence>
<evidence type="ECO:0000313" key="3">
    <source>
        <dbReference type="EMBL" id="MCC8432100.1"/>
    </source>
</evidence>
<reference evidence="3 4" key="1">
    <citation type="submission" date="2021-11" db="EMBL/GenBank/DDBJ databases">
        <authorList>
            <person name="Lee D.-H."/>
            <person name="Kim S.-B."/>
        </authorList>
    </citation>
    <scope>NUCLEOTIDE SEQUENCE [LARGE SCALE GENOMIC DNA]</scope>
    <source>
        <strain evidence="3 4">KCTC 52223</strain>
    </source>
</reference>
<organism evidence="3 4">
    <name type="scientific">Reyranella aquatilis</name>
    <dbReference type="NCBI Taxonomy" id="2035356"/>
    <lineage>
        <taxon>Bacteria</taxon>
        <taxon>Pseudomonadati</taxon>
        <taxon>Pseudomonadota</taxon>
        <taxon>Alphaproteobacteria</taxon>
        <taxon>Hyphomicrobiales</taxon>
        <taxon>Reyranellaceae</taxon>
        <taxon>Reyranella</taxon>
    </lineage>
</organism>
<accession>A0ABS8L186</accession>
<protein>
    <submittedName>
        <fullName evidence="3">NACHT domain-containing protein</fullName>
    </submittedName>
</protein>
<feature type="domain" description="NACHT" evidence="2">
    <location>
        <begin position="254"/>
        <end position="386"/>
    </location>
</feature>
<keyword evidence="4" id="KW-1185">Reference proteome</keyword>
<sequence>MAATGVRLPAVPSLSALLPKGTESGKEFARIVGLLLFQDARRVGREFIMFDDASGDYEGLDSFSRRSKSENVIGYQYKFFPSPLSDEHRKEIRASARNAKTRSKNLKLTKYVVVTPDDLTNSGRRAEGGDVTWFENLRNEFKSTFEIEHLGHSKLQSLFLQSPHLCLFYYPRLVPRGEKQRKSIQEIRSLYDLNLKKRYGRIEFVGMSVYKEEASRRIPLENIYIPLSVVSERSPEESDDTPRVDPGSFLAPGNKTVLLGDPGSGKSTLLSFLALCGISEALQKRCNTQSDSRLTVVVVLRRYADELKKRRNLPLLDFLVETVKADFNLDAFSTDFLEYYFESGQAVILFDGLDELPSSTLKTVIRKRIEAFNETYPANTIVVSSRIVGYEAEVRFDDAFSHYRVAKLRLPEIKRFILDWYAARLEDESDRKRNADDLVKVITNPDNDAIRSLARNPLLLTIVALVHRIDAVLPDQRVVLYQKCTETLLNTWHKAKQKDEEIAKGRIERRNRHRIEAIAYWMHRRSIAERSRAVAPYSDLVTFLTQHITDNEQPSSEPAEDQAEAFLEFIKTGAGLLIEAGDTLYSFIHMTFQEYLSATHLISFGEMDGTDSIWKELGGDLDNPRWREVVRLLVASLRSTSGQKFFVDKLLDFPTGSFPSRDRALLIVGLLRDGIEPAEEKAQVIVEKALQSLQTLDSPDDIVSLQSSIRAWSTKDAAHSAITEAAASKVFESSASRQKFIIALARPALDLRPSDSKELSSLVKTYSDQASAYESLILGTPTTMLGWEPLMALHDLWATQSPETNAAAAIGLGLSALLDSTHIPARLLRRELIVFGTGEYGPHNDHFQNLISIAMAGTNIRPELKKALFNSFRRSNSPRRRRVRPISSLIAPHTNGLIRQEMDGKRDNFAMLEHIRPFLEAKVENLNVRSLGSAANRSKRGDHAREEIDLIKDTFRLGMEESPGSYWDMLWASEIFSEYVIASVISALNLRPIAHWKEGLRGSLKARIPALVGRFFDEAEWETLSVRLKEGNFSSDDQDFAAWLVLLDLWVWQRDGYVKPTDSPLIRIVEAAQYSEHSLLRFSVALWRVSHQLPGANEDMQNLTAAANSRLRTQLESFGWPHPETKESSQRGNRQRRSTKRK</sequence>
<dbReference type="PANTHER" id="PTHR46844:SF1">
    <property type="entry name" value="SLR5058 PROTEIN"/>
    <property type="match status" value="1"/>
</dbReference>
<comment type="caution">
    <text evidence="3">The sequence shown here is derived from an EMBL/GenBank/DDBJ whole genome shotgun (WGS) entry which is preliminary data.</text>
</comment>
<gene>
    <name evidence="3" type="ORF">LJ725_24255</name>
</gene>
<dbReference type="PROSITE" id="PS50837">
    <property type="entry name" value="NACHT"/>
    <property type="match status" value="1"/>
</dbReference>
<dbReference type="SUPFAM" id="SSF52540">
    <property type="entry name" value="P-loop containing nucleoside triphosphate hydrolases"/>
    <property type="match status" value="1"/>
</dbReference>
<evidence type="ECO:0000313" key="4">
    <source>
        <dbReference type="Proteomes" id="UP001198862"/>
    </source>
</evidence>
<dbReference type="PANTHER" id="PTHR46844">
    <property type="entry name" value="SLR5058 PROTEIN"/>
    <property type="match status" value="1"/>
</dbReference>
<dbReference type="Gene3D" id="3.40.50.300">
    <property type="entry name" value="P-loop containing nucleotide triphosphate hydrolases"/>
    <property type="match status" value="1"/>
</dbReference>
<name>A0ABS8L186_9HYPH</name>
<dbReference type="EMBL" id="JAJISD010000012">
    <property type="protein sequence ID" value="MCC8432100.1"/>
    <property type="molecule type" value="Genomic_DNA"/>
</dbReference>
<feature type="compositionally biased region" description="Basic residues" evidence="1">
    <location>
        <begin position="1133"/>
        <end position="1142"/>
    </location>
</feature>
<dbReference type="Proteomes" id="UP001198862">
    <property type="component" value="Unassembled WGS sequence"/>
</dbReference>
<dbReference type="RefSeq" id="WP_230553514.1">
    <property type="nucleotide sequence ID" value="NZ_JAJISD010000012.1"/>
</dbReference>